<dbReference type="AlphaFoldDB" id="A0A432GAK6"/>
<dbReference type="PANTHER" id="PTHR30563:SF0">
    <property type="entry name" value="DNA RECOMBINATION PROTEIN RMUC"/>
    <property type="match status" value="1"/>
</dbReference>
<dbReference type="InterPro" id="IPR003798">
    <property type="entry name" value="DNA_recombination_RmuC"/>
</dbReference>
<dbReference type="PANTHER" id="PTHR30563">
    <property type="entry name" value="DNA RECOMBINATION PROTEIN RMUC"/>
    <property type="match status" value="1"/>
</dbReference>
<dbReference type="Pfam" id="PF02646">
    <property type="entry name" value="RmuC"/>
    <property type="match status" value="1"/>
</dbReference>
<evidence type="ECO:0000256" key="6">
    <source>
        <dbReference type="SAM" id="Phobius"/>
    </source>
</evidence>
<comment type="similarity">
    <text evidence="2">Belongs to the RmuC family.</text>
</comment>
<dbReference type="EMBL" id="QNZL01000076">
    <property type="protein sequence ID" value="RTZ80654.1"/>
    <property type="molecule type" value="Genomic_DNA"/>
</dbReference>
<gene>
    <name evidence="7" type="ORF">DSY97_02765</name>
</gene>
<evidence type="ECO:0000256" key="4">
    <source>
        <dbReference type="ARBA" id="ARBA00023172"/>
    </source>
</evidence>
<accession>A0A432GAK6</accession>
<keyword evidence="6" id="KW-0472">Membrane</keyword>
<sequence>MNIDSINYTLILYTAFCILLGIFFCWFYQKKMISTQSQEIDALGESLNELLKKYDTILADKIELDKQFAILKQDANRIPEIEEELKFQQKQFSTLQVLNATLEERLESKENESREKLKFLEEAKKLMGTEFENLSAKIFTSKSKQFVEENKNSIQNLLTPIQTKMKEFQEKVEKFHLEDETGRASIKVEFEHLKEVNTNLSQDAQNLTTALLGDSKQQGDWGEMILEKCLQNAGLIEGEHYQKQTQIKTDDGTQLRPDVIIKLPNDRILIADSKVSLKAYNSYMSADDEHKRKAYAKKHLQSVRNHIHGLSSKNYQEGFEEFGSPDYVLMFMQIEPAYSLAQSLDSNLTSDAFIKNIIIVTPASLMMALRIVNQLWRQEKQVQNVKEIFERGGKLYEKICGFLEEFEKIGDKIKGAHESYENAYNKLSDGRGNMIRQAEMLKNLGVKTAKSIPREFKKAIEDSSQGNS</sequence>
<dbReference type="Proteomes" id="UP000286801">
    <property type="component" value="Unassembled WGS sequence"/>
</dbReference>
<comment type="function">
    <text evidence="1">Involved in DNA recombination.</text>
</comment>
<evidence type="ECO:0000313" key="7">
    <source>
        <dbReference type="EMBL" id="RTZ80654.1"/>
    </source>
</evidence>
<feature type="coiled-coil region" evidence="5">
    <location>
        <begin position="71"/>
        <end position="123"/>
    </location>
</feature>
<keyword evidence="3 5" id="KW-0175">Coiled coil</keyword>
<evidence type="ECO:0000256" key="3">
    <source>
        <dbReference type="ARBA" id="ARBA00023054"/>
    </source>
</evidence>
<organism evidence="7 8">
    <name type="scientific">SAR324 cluster bacterium</name>
    <dbReference type="NCBI Taxonomy" id="2024889"/>
    <lineage>
        <taxon>Bacteria</taxon>
        <taxon>Deltaproteobacteria</taxon>
        <taxon>SAR324 cluster</taxon>
    </lineage>
</organism>
<name>A0A432GAK6_9DELT</name>
<keyword evidence="4" id="KW-0233">DNA recombination</keyword>
<reference evidence="7 8" key="1">
    <citation type="submission" date="2018-06" db="EMBL/GenBank/DDBJ databases">
        <title>Combined omics and stable isotope probing to characterize newly discovered Mariana Back-Arc vent microbial communities.</title>
        <authorList>
            <person name="Trembath-Reichert E."/>
            <person name="Huber J.A."/>
        </authorList>
    </citation>
    <scope>NUCLEOTIDE SEQUENCE [LARGE SCALE GENOMIC DNA]</scope>
    <source>
        <strain evidence="7">MAG 63_1</strain>
    </source>
</reference>
<dbReference type="GO" id="GO:0006310">
    <property type="term" value="P:DNA recombination"/>
    <property type="evidence" value="ECO:0007669"/>
    <property type="project" value="UniProtKB-KW"/>
</dbReference>
<comment type="caution">
    <text evidence="7">The sequence shown here is derived from an EMBL/GenBank/DDBJ whole genome shotgun (WGS) entry which is preliminary data.</text>
</comment>
<evidence type="ECO:0000256" key="5">
    <source>
        <dbReference type="SAM" id="Coils"/>
    </source>
</evidence>
<feature type="transmembrane region" description="Helical" evidence="6">
    <location>
        <begin position="6"/>
        <end position="28"/>
    </location>
</feature>
<evidence type="ECO:0000313" key="8">
    <source>
        <dbReference type="Proteomes" id="UP000286801"/>
    </source>
</evidence>
<keyword evidence="6" id="KW-0812">Transmembrane</keyword>
<keyword evidence="6" id="KW-1133">Transmembrane helix</keyword>
<evidence type="ECO:0000256" key="1">
    <source>
        <dbReference type="ARBA" id="ARBA00003416"/>
    </source>
</evidence>
<evidence type="ECO:0000256" key="2">
    <source>
        <dbReference type="ARBA" id="ARBA00009840"/>
    </source>
</evidence>
<proteinExistence type="inferred from homology"/>
<protein>
    <submittedName>
        <fullName evidence="7">DNA recombination protein RmuC</fullName>
    </submittedName>
</protein>